<evidence type="ECO:0000256" key="1">
    <source>
        <dbReference type="SAM" id="MobiDB-lite"/>
    </source>
</evidence>
<organism evidence="2 3">
    <name type="scientific">Escherichia coli</name>
    <dbReference type="NCBI Taxonomy" id="562"/>
    <lineage>
        <taxon>Bacteria</taxon>
        <taxon>Pseudomonadati</taxon>
        <taxon>Pseudomonadota</taxon>
        <taxon>Gammaproteobacteria</taxon>
        <taxon>Enterobacterales</taxon>
        <taxon>Enterobacteriaceae</taxon>
        <taxon>Escherichia</taxon>
    </lineage>
</organism>
<dbReference type="EMBL" id="AATLZG010000057">
    <property type="protein sequence ID" value="EFM8157240.1"/>
    <property type="molecule type" value="Genomic_DNA"/>
</dbReference>
<evidence type="ECO:0000313" key="3">
    <source>
        <dbReference type="Proteomes" id="UP000555763"/>
    </source>
</evidence>
<dbReference type="RefSeq" id="WP_135279821.1">
    <property type="nucleotide sequence ID" value="NZ_JAEDXM010000073.1"/>
</dbReference>
<dbReference type="InterPro" id="IPR009225">
    <property type="entry name" value="Phage_head_completion_GpL"/>
</dbReference>
<feature type="region of interest" description="Disordered" evidence="1">
    <location>
        <begin position="1"/>
        <end position="25"/>
    </location>
</feature>
<comment type="caution">
    <text evidence="2">The sequence shown here is derived from an EMBL/GenBank/DDBJ whole genome shotgun (WGS) entry which is preliminary data.</text>
</comment>
<name>A0A828P7L4_ECOLX</name>
<protein>
    <submittedName>
        <fullName evidence="2">Head completion/stabilization protein</fullName>
    </submittedName>
</protein>
<accession>A0A828P7L4</accession>
<reference evidence="2 3" key="1">
    <citation type="submission" date="2020-02" db="EMBL/GenBank/DDBJ databases">
        <authorList>
            <consortium name="PulseNet: The National Subtyping Network for Foodborne Disease Surveillance"/>
            <person name="Tarr C.L."/>
            <person name="Trees E."/>
            <person name="Katz L.S."/>
            <person name="Carleton-Romer H.A."/>
            <person name="Stroika S."/>
            <person name="Kucerova Z."/>
            <person name="Roache K.F."/>
            <person name="Sabol A.L."/>
            <person name="Besser J."/>
            <person name="Gerner-Smidt P."/>
        </authorList>
    </citation>
    <scope>NUCLEOTIDE SEQUENCE [LARGE SCALE GENOMIC DNA]</scope>
    <source>
        <strain evidence="2 3">PNUSAE002719</strain>
    </source>
</reference>
<dbReference type="Pfam" id="PF05926">
    <property type="entry name" value="Phage_GPL"/>
    <property type="match status" value="1"/>
</dbReference>
<dbReference type="Proteomes" id="UP000555763">
    <property type="component" value="Unassembled WGS sequence"/>
</dbReference>
<gene>
    <name evidence="2" type="ORF">A5U30_005000</name>
</gene>
<sequence length="157" mass="16887">MSEPSFSVSGKPLRTTPQTVTNGEPFWPDLDLAELQGSRTLPADLPDDTAAMALLAAVAEVNTTLAPVVVHWKAQGHEHAADVPGARLGDENQLTAQYKKAVYARAKADLVGEFATIGRRETHPGQESEDTRATLLAEASLVMRNMLGHRRAGVHII</sequence>
<dbReference type="AlphaFoldDB" id="A0A828P7L4"/>
<evidence type="ECO:0000313" key="2">
    <source>
        <dbReference type="EMBL" id="EFM8157240.1"/>
    </source>
</evidence>
<proteinExistence type="predicted"/>